<evidence type="ECO:0000256" key="1">
    <source>
        <dbReference type="SAM" id="Phobius"/>
    </source>
</evidence>
<evidence type="ECO:0000313" key="2">
    <source>
        <dbReference type="EMBL" id="KNZ54229.1"/>
    </source>
</evidence>
<keyword evidence="3" id="KW-1185">Reference proteome</keyword>
<gene>
    <name evidence="2" type="ORF">VP01_3000g1</name>
</gene>
<reference evidence="2 3" key="1">
    <citation type="submission" date="2015-08" db="EMBL/GenBank/DDBJ databases">
        <title>Next Generation Sequencing and Analysis of the Genome of Puccinia sorghi L Schw, the Causal Agent of Maize Common Rust.</title>
        <authorList>
            <person name="Rochi L."/>
            <person name="Burguener G."/>
            <person name="Darino M."/>
            <person name="Turjanski A."/>
            <person name="Kreff E."/>
            <person name="Dieguez M.J."/>
            <person name="Sacco F."/>
        </authorList>
    </citation>
    <scope>NUCLEOTIDE SEQUENCE [LARGE SCALE GENOMIC DNA]</scope>
    <source>
        <strain evidence="2 3">RO10H11247</strain>
    </source>
</reference>
<keyword evidence="1" id="KW-0812">Transmembrane</keyword>
<feature type="transmembrane region" description="Helical" evidence="1">
    <location>
        <begin position="468"/>
        <end position="488"/>
    </location>
</feature>
<feature type="transmembrane region" description="Helical" evidence="1">
    <location>
        <begin position="59"/>
        <end position="82"/>
    </location>
</feature>
<dbReference type="Proteomes" id="UP000037035">
    <property type="component" value="Unassembled WGS sequence"/>
</dbReference>
<evidence type="ECO:0000313" key="3">
    <source>
        <dbReference type="Proteomes" id="UP000037035"/>
    </source>
</evidence>
<dbReference type="VEuPathDB" id="FungiDB:VP01_3000g1"/>
<feature type="transmembrane region" description="Helical" evidence="1">
    <location>
        <begin position="500"/>
        <end position="520"/>
    </location>
</feature>
<keyword evidence="1" id="KW-0472">Membrane</keyword>
<feature type="transmembrane region" description="Helical" evidence="1">
    <location>
        <begin position="442"/>
        <end position="462"/>
    </location>
</feature>
<sequence length="637" mass="73827">MAPQFPFAKEKAKALSIHAYGYVPYVCFNINSHDLSLFSALPSPTLILTFPFQQSISHMFIAALLFISILNTLLLLFIALLLKVVRIWGLFIIIFPYTIFNRVDLLCDSFPPAFLIGTYNNRQFESVWFIIVMRAKSNRILFDIDPLKRVLQVQVLEDFTNRRFVCLQSIHQYRKVDLHLRSPDFLVEVELFWQKVYVCVHRGFWIFQESNMIEATRCSRLTCLLPHFLRIFCLPLFAFTWQRVPMNVKSSELHARVILAVQKIKMRLSWIRQLYNWPVPPCRYVRGLIGPMRSKCILSNTFNVGLDSSFLTHVQRNLGNFWKKDNMRRFQRKMRTVEVLAGCWGNNYGAKSCLNINPVAFPGKPNLVSSPCFWPSKPGLAVFCCISQLGVTPVWFIYRSVFIVFGPSLTYSGIAKDKNNIPWLHFQVSGKPFCHFGPTFKYLFGIIIKSQLVCMALNWSLWASRGCTFVSTGATAVTTCIIRVIGDFRQVSLEFDHEKDMSFCLINFSLMLRFFMIVYLLVGSNIVNLCIVTTWVISSMVILPLCLMVDVLREPMLYNGAYAQKIIIVNTLKVISEWINQDLFVYFEFYAINVQYYKRCVNIFEALLCTECIKSGIQYIISNLKERVKFKKLVLEP</sequence>
<organism evidence="2 3">
    <name type="scientific">Puccinia sorghi</name>
    <dbReference type="NCBI Taxonomy" id="27349"/>
    <lineage>
        <taxon>Eukaryota</taxon>
        <taxon>Fungi</taxon>
        <taxon>Dikarya</taxon>
        <taxon>Basidiomycota</taxon>
        <taxon>Pucciniomycotina</taxon>
        <taxon>Pucciniomycetes</taxon>
        <taxon>Pucciniales</taxon>
        <taxon>Pucciniaceae</taxon>
        <taxon>Puccinia</taxon>
    </lineage>
</organism>
<accession>A0A0L6V0F6</accession>
<dbReference type="AlphaFoldDB" id="A0A0L6V0F6"/>
<dbReference type="EMBL" id="LAVV01007948">
    <property type="protein sequence ID" value="KNZ54229.1"/>
    <property type="molecule type" value="Genomic_DNA"/>
</dbReference>
<keyword evidence="1" id="KW-1133">Transmembrane helix</keyword>
<name>A0A0L6V0F6_9BASI</name>
<feature type="transmembrane region" description="Helical" evidence="1">
    <location>
        <begin position="526"/>
        <end position="549"/>
    </location>
</feature>
<proteinExistence type="predicted"/>
<protein>
    <submittedName>
        <fullName evidence="2">Uncharacterized protein</fullName>
    </submittedName>
</protein>
<comment type="caution">
    <text evidence="2">The sequence shown here is derived from an EMBL/GenBank/DDBJ whole genome shotgun (WGS) entry which is preliminary data.</text>
</comment>